<keyword evidence="4" id="KW-0788">Thiol protease</keyword>
<dbReference type="GO" id="GO:0006508">
    <property type="term" value="P:proteolysis"/>
    <property type="evidence" value="ECO:0007669"/>
    <property type="project" value="UniProtKB-KW"/>
</dbReference>
<evidence type="ECO:0000259" key="6">
    <source>
        <dbReference type="PROSITE" id="PS50600"/>
    </source>
</evidence>
<dbReference type="GO" id="GO:0016926">
    <property type="term" value="P:protein desumoylation"/>
    <property type="evidence" value="ECO:0007669"/>
    <property type="project" value="TreeGrafter"/>
</dbReference>
<keyword evidence="2" id="KW-0645">Protease</keyword>
<dbReference type="GO" id="GO:0016929">
    <property type="term" value="F:deSUMOylase activity"/>
    <property type="evidence" value="ECO:0007669"/>
    <property type="project" value="TreeGrafter"/>
</dbReference>
<organism evidence="7 8">
    <name type="scientific">Chytriomyces confervae</name>
    <dbReference type="NCBI Taxonomy" id="246404"/>
    <lineage>
        <taxon>Eukaryota</taxon>
        <taxon>Fungi</taxon>
        <taxon>Fungi incertae sedis</taxon>
        <taxon>Chytridiomycota</taxon>
        <taxon>Chytridiomycota incertae sedis</taxon>
        <taxon>Chytridiomycetes</taxon>
        <taxon>Chytridiales</taxon>
        <taxon>Chytriomycetaceae</taxon>
        <taxon>Chytriomyces</taxon>
    </lineage>
</organism>
<proteinExistence type="inferred from homology"/>
<accession>A0A507FQK6</accession>
<protein>
    <recommendedName>
        <fullName evidence="6">Ubiquitin-like protease family profile domain-containing protein</fullName>
    </recommendedName>
</protein>
<dbReference type="EMBL" id="QEAP01000002">
    <property type="protein sequence ID" value="TPX78554.1"/>
    <property type="molecule type" value="Genomic_DNA"/>
</dbReference>
<evidence type="ECO:0000313" key="8">
    <source>
        <dbReference type="Proteomes" id="UP000320333"/>
    </source>
</evidence>
<feature type="domain" description="Ubiquitin-like protease family profile" evidence="6">
    <location>
        <begin position="189"/>
        <end position="353"/>
    </location>
</feature>
<evidence type="ECO:0000256" key="1">
    <source>
        <dbReference type="ARBA" id="ARBA00005234"/>
    </source>
</evidence>
<dbReference type="InterPro" id="IPR003653">
    <property type="entry name" value="Peptidase_C48_C"/>
</dbReference>
<evidence type="ECO:0000256" key="2">
    <source>
        <dbReference type="ARBA" id="ARBA00022670"/>
    </source>
</evidence>
<dbReference type="PROSITE" id="PS50600">
    <property type="entry name" value="ULP_PROTEASE"/>
    <property type="match status" value="1"/>
</dbReference>
<gene>
    <name evidence="7" type="ORF">CcCBS67573_g00139</name>
</gene>
<dbReference type="PANTHER" id="PTHR12606">
    <property type="entry name" value="SENTRIN/SUMO-SPECIFIC PROTEASE"/>
    <property type="match status" value="1"/>
</dbReference>
<dbReference type="FunFam" id="3.40.395.10:FF:000001">
    <property type="entry name" value="Sentrin-specific protease 1"/>
    <property type="match status" value="1"/>
</dbReference>
<comment type="caution">
    <text evidence="7">The sequence shown here is derived from an EMBL/GenBank/DDBJ whole genome shotgun (WGS) entry which is preliminary data.</text>
</comment>
<sequence length="386" mass="44658">MDKLKRSFARHGIGLDDSDSDDSETELSTESSTNGETLKPQSNGLDEYRKMVAAAMDYENSAARPSKLFPVSSTLSTPKRPLVAANSYFNDQFFDELRKKLVIATAASSPYIDAPVISSESELMNSPAFKDILEKGKQMDLEIERLRIEEQLLKKQKKDSFPPLDEKAMNIVKSAMKQRPTPVVSGFSVDLMHHDFATLSPTKWLNDEIINFYGQLIMERTKNEPSKYPKIHFFNTFFYSTLKDQGYKSVRRWSKKFDIFALDYVIIPVHLGMHWCCSVLNMKKKRIEYYDSLLGGNPTLFKIYRNYLQEESMDKKKIPFDFTGWSDYCPKDIPRQENGFDCGVFTCMFAEYSSREAEFDFSQEQMPYLRQRIVYELCTKQLLASN</sequence>
<dbReference type="GO" id="GO:0080090">
    <property type="term" value="P:regulation of primary metabolic process"/>
    <property type="evidence" value="ECO:0007669"/>
    <property type="project" value="UniProtKB-ARBA"/>
</dbReference>
<keyword evidence="3" id="KW-0378">Hydrolase</keyword>
<feature type="compositionally biased region" description="Acidic residues" evidence="5">
    <location>
        <begin position="16"/>
        <end position="27"/>
    </location>
</feature>
<dbReference type="GO" id="GO:0060255">
    <property type="term" value="P:regulation of macromolecule metabolic process"/>
    <property type="evidence" value="ECO:0007669"/>
    <property type="project" value="UniProtKB-ARBA"/>
</dbReference>
<dbReference type="SUPFAM" id="SSF54001">
    <property type="entry name" value="Cysteine proteinases"/>
    <property type="match status" value="1"/>
</dbReference>
<evidence type="ECO:0000256" key="5">
    <source>
        <dbReference type="SAM" id="MobiDB-lite"/>
    </source>
</evidence>
<evidence type="ECO:0000256" key="4">
    <source>
        <dbReference type="ARBA" id="ARBA00022807"/>
    </source>
</evidence>
<dbReference type="Pfam" id="PF02902">
    <property type="entry name" value="Peptidase_C48"/>
    <property type="match status" value="1"/>
</dbReference>
<evidence type="ECO:0000313" key="7">
    <source>
        <dbReference type="EMBL" id="TPX78554.1"/>
    </source>
</evidence>
<dbReference type="Proteomes" id="UP000320333">
    <property type="component" value="Unassembled WGS sequence"/>
</dbReference>
<feature type="region of interest" description="Disordered" evidence="5">
    <location>
        <begin position="1"/>
        <end position="46"/>
    </location>
</feature>
<dbReference type="GO" id="GO:0005634">
    <property type="term" value="C:nucleus"/>
    <property type="evidence" value="ECO:0007669"/>
    <property type="project" value="TreeGrafter"/>
</dbReference>
<evidence type="ECO:0000256" key="3">
    <source>
        <dbReference type="ARBA" id="ARBA00022801"/>
    </source>
</evidence>
<dbReference type="STRING" id="246404.A0A507FQK6"/>
<dbReference type="PANTHER" id="PTHR12606:SF141">
    <property type="entry name" value="GH15225P-RELATED"/>
    <property type="match status" value="1"/>
</dbReference>
<name>A0A507FQK6_9FUNG</name>
<reference evidence="7 8" key="1">
    <citation type="journal article" date="2019" name="Sci. Rep.">
        <title>Comparative genomics of chytrid fungi reveal insights into the obligate biotrophic and pathogenic lifestyle of Synchytrium endobioticum.</title>
        <authorList>
            <person name="van de Vossenberg B.T.L.H."/>
            <person name="Warris S."/>
            <person name="Nguyen H.D.T."/>
            <person name="van Gent-Pelzer M.P.E."/>
            <person name="Joly D.L."/>
            <person name="van de Geest H.C."/>
            <person name="Bonants P.J.M."/>
            <person name="Smith D.S."/>
            <person name="Levesque C.A."/>
            <person name="van der Lee T.A.J."/>
        </authorList>
    </citation>
    <scope>NUCLEOTIDE SEQUENCE [LARGE SCALE GENOMIC DNA]</scope>
    <source>
        <strain evidence="7 8">CBS 675.73</strain>
    </source>
</reference>
<dbReference type="Gene3D" id="3.40.395.10">
    <property type="entry name" value="Adenoviral Proteinase, Chain A"/>
    <property type="match status" value="1"/>
</dbReference>
<keyword evidence="8" id="KW-1185">Reference proteome</keyword>
<dbReference type="AlphaFoldDB" id="A0A507FQK6"/>
<dbReference type="InterPro" id="IPR038765">
    <property type="entry name" value="Papain-like_cys_pep_sf"/>
</dbReference>
<dbReference type="OrthoDB" id="1939479at2759"/>
<feature type="compositionally biased region" description="Polar residues" evidence="5">
    <location>
        <begin position="34"/>
        <end position="44"/>
    </location>
</feature>
<comment type="similarity">
    <text evidence="1">Belongs to the peptidase C48 family.</text>
</comment>